<feature type="repeat" description="ANK" evidence="3">
    <location>
        <begin position="322"/>
        <end position="354"/>
    </location>
</feature>
<dbReference type="SMART" id="SM00504">
    <property type="entry name" value="Ubox"/>
    <property type="match status" value="1"/>
</dbReference>
<evidence type="ECO:0000256" key="1">
    <source>
        <dbReference type="ARBA" id="ARBA00022737"/>
    </source>
</evidence>
<evidence type="ECO:0000256" key="4">
    <source>
        <dbReference type="SAM" id="MobiDB-lite"/>
    </source>
</evidence>
<dbReference type="GO" id="GO:0004842">
    <property type="term" value="F:ubiquitin-protein transferase activity"/>
    <property type="evidence" value="ECO:0007669"/>
    <property type="project" value="InterPro"/>
</dbReference>
<feature type="compositionally biased region" description="Gly residues" evidence="4">
    <location>
        <begin position="446"/>
        <end position="460"/>
    </location>
</feature>
<dbReference type="Proteomes" id="UP001165085">
    <property type="component" value="Unassembled WGS sequence"/>
</dbReference>
<reference evidence="7" key="1">
    <citation type="journal article" date="2023" name="Commun. Biol.">
        <title>Genome analysis of Parmales, the sister group of diatoms, reveals the evolutionary specialization of diatoms from phago-mixotrophs to photoautotrophs.</title>
        <authorList>
            <person name="Ban H."/>
            <person name="Sato S."/>
            <person name="Yoshikawa S."/>
            <person name="Yamada K."/>
            <person name="Nakamura Y."/>
            <person name="Ichinomiya M."/>
            <person name="Sato N."/>
            <person name="Blanc-Mathieu R."/>
            <person name="Endo H."/>
            <person name="Kuwata A."/>
            <person name="Ogata H."/>
        </authorList>
    </citation>
    <scope>NUCLEOTIDE SEQUENCE [LARGE SCALE GENOMIC DNA]</scope>
    <source>
        <strain evidence="7">NIES 3701</strain>
    </source>
</reference>
<comment type="caution">
    <text evidence="6">The sequence shown here is derived from an EMBL/GenBank/DDBJ whole genome shotgun (WGS) entry which is preliminary data.</text>
</comment>
<dbReference type="PANTHER" id="PTHR24189">
    <property type="entry name" value="MYOTROPHIN"/>
    <property type="match status" value="1"/>
</dbReference>
<keyword evidence="2 3" id="KW-0040">ANK repeat</keyword>
<evidence type="ECO:0000256" key="2">
    <source>
        <dbReference type="ARBA" id="ARBA00023043"/>
    </source>
</evidence>
<dbReference type="InterPro" id="IPR003613">
    <property type="entry name" value="Ubox_domain"/>
</dbReference>
<feature type="compositionally biased region" description="Acidic residues" evidence="4">
    <location>
        <begin position="408"/>
        <end position="445"/>
    </location>
</feature>
<dbReference type="Gene3D" id="1.25.40.20">
    <property type="entry name" value="Ankyrin repeat-containing domain"/>
    <property type="match status" value="2"/>
</dbReference>
<dbReference type="PANTHER" id="PTHR24189:SF50">
    <property type="entry name" value="ANKYRIN REPEAT AND SOCS BOX PROTEIN 2"/>
    <property type="match status" value="1"/>
</dbReference>
<dbReference type="Gene3D" id="3.30.40.10">
    <property type="entry name" value="Zinc/RING finger domain, C3HC4 (zinc finger)"/>
    <property type="match status" value="1"/>
</dbReference>
<dbReference type="SMART" id="SM00248">
    <property type="entry name" value="ANK"/>
    <property type="match status" value="5"/>
</dbReference>
<dbReference type="AlphaFoldDB" id="A0A9W7EHA6"/>
<evidence type="ECO:0000313" key="6">
    <source>
        <dbReference type="EMBL" id="GMH78722.1"/>
    </source>
</evidence>
<dbReference type="EMBL" id="BRXY01000226">
    <property type="protein sequence ID" value="GMH78722.1"/>
    <property type="molecule type" value="Genomic_DNA"/>
</dbReference>
<feature type="compositionally biased region" description="Acidic residues" evidence="4">
    <location>
        <begin position="643"/>
        <end position="656"/>
    </location>
</feature>
<dbReference type="PROSITE" id="PS50088">
    <property type="entry name" value="ANK_REPEAT"/>
    <property type="match status" value="4"/>
</dbReference>
<organism evidence="6 7">
    <name type="scientific">Triparma strigata</name>
    <dbReference type="NCBI Taxonomy" id="1606541"/>
    <lineage>
        <taxon>Eukaryota</taxon>
        <taxon>Sar</taxon>
        <taxon>Stramenopiles</taxon>
        <taxon>Ochrophyta</taxon>
        <taxon>Bolidophyceae</taxon>
        <taxon>Parmales</taxon>
        <taxon>Triparmaceae</taxon>
        <taxon>Triparma</taxon>
    </lineage>
</organism>
<feature type="domain" description="U-box" evidence="5">
    <location>
        <begin position="550"/>
        <end position="613"/>
    </location>
</feature>
<evidence type="ECO:0000259" key="5">
    <source>
        <dbReference type="SMART" id="SM00504"/>
    </source>
</evidence>
<dbReference type="GO" id="GO:0016567">
    <property type="term" value="P:protein ubiquitination"/>
    <property type="evidence" value="ECO:0007669"/>
    <property type="project" value="InterPro"/>
</dbReference>
<dbReference type="Pfam" id="PF04564">
    <property type="entry name" value="U-box"/>
    <property type="match status" value="1"/>
</dbReference>
<feature type="compositionally biased region" description="Basic residues" evidence="4">
    <location>
        <begin position="508"/>
        <end position="531"/>
    </location>
</feature>
<dbReference type="SUPFAM" id="SSF48403">
    <property type="entry name" value="Ankyrin repeat"/>
    <property type="match status" value="1"/>
</dbReference>
<dbReference type="InterPro" id="IPR013083">
    <property type="entry name" value="Znf_RING/FYVE/PHD"/>
</dbReference>
<dbReference type="InterPro" id="IPR036770">
    <property type="entry name" value="Ankyrin_rpt-contain_sf"/>
</dbReference>
<dbReference type="OrthoDB" id="20872at2759"/>
<feature type="region of interest" description="Disordered" evidence="4">
    <location>
        <begin position="404"/>
        <end position="543"/>
    </location>
</feature>
<feature type="region of interest" description="Disordered" evidence="4">
    <location>
        <begin position="633"/>
        <end position="656"/>
    </location>
</feature>
<keyword evidence="7" id="KW-1185">Reference proteome</keyword>
<sequence length="656" mass="71640">MGAGASSQNQTSLDLILTKSALIGRAFSALTFPSLYRLQDFHSTSAPPLITEDAPALFSAIFGEDGILASSSNGLSRIQIDSKGCSVDNSDLEESKDSEDDDDQEISERRKSRRRSGPTQIFKVENINEDVKVVGEPGWTEDGSQFAVVVGNDRIMLDSVTEQNEDGWTPLHACCHSFTTSEAALLLISEVVNLKGDLNLKTTAGPGAYSKGWTALHMACAYGLERVAVKLMEEGADCNCKNSVDMSPLLEAAYRGYHNIARVLIEHGADVSFLPDKDKFRGAPFCRPHPHTALGEAARCGFPELCRLLLKNGSNINEKNQMGWTPLHEACYTNQLACVKFFIMEGADATCKTEHGALPYQLAVTASIRNYIREMGGNGSVPEKDEPFSSMLFGSALGTGFTFSFGMDDSDDDDDDKDDPDYVEIGGEDDGEEGGFEFDDTDDEGLGGGSSRKGRGGTGGGEEEKEEEEEEEEEEMINKGGLLGDLPSLTPKKSPMKVAEGEGDVDSKKKKKKDKSAKKEKKKKDKKKKKDGKTSISRYDDIPTASVPSKYLCEISRKILKKPVVTPNGRVFEEKRIHDWFLKQGSVCPIEGIPLAERELRRHKELKTEIAHWVDGYFKEREGDKVKVNVVGGGRGGGGAGEGGEDNNNNDELYDF</sequence>
<dbReference type="PROSITE" id="PS50297">
    <property type="entry name" value="ANK_REP_REGION"/>
    <property type="match status" value="3"/>
</dbReference>
<evidence type="ECO:0000313" key="7">
    <source>
        <dbReference type="Proteomes" id="UP001165085"/>
    </source>
</evidence>
<feature type="repeat" description="ANK" evidence="3">
    <location>
        <begin position="244"/>
        <end position="276"/>
    </location>
</feature>
<gene>
    <name evidence="6" type="ORF">TrST_g13940</name>
</gene>
<accession>A0A9W7EHA6</accession>
<feature type="compositionally biased region" description="Gly residues" evidence="4">
    <location>
        <begin position="633"/>
        <end position="642"/>
    </location>
</feature>
<feature type="repeat" description="ANK" evidence="3">
    <location>
        <begin position="211"/>
        <end position="243"/>
    </location>
</feature>
<dbReference type="Pfam" id="PF12796">
    <property type="entry name" value="Ank_2"/>
    <property type="match status" value="2"/>
</dbReference>
<dbReference type="InterPro" id="IPR050745">
    <property type="entry name" value="Multifunctional_regulatory"/>
</dbReference>
<protein>
    <recommendedName>
        <fullName evidence="5">U-box domain-containing protein</fullName>
    </recommendedName>
</protein>
<feature type="region of interest" description="Disordered" evidence="4">
    <location>
        <begin position="85"/>
        <end position="117"/>
    </location>
</feature>
<evidence type="ECO:0000256" key="3">
    <source>
        <dbReference type="PROSITE-ProRule" id="PRU00023"/>
    </source>
</evidence>
<feature type="repeat" description="ANK" evidence="3">
    <location>
        <begin position="289"/>
        <end position="321"/>
    </location>
</feature>
<feature type="compositionally biased region" description="Acidic residues" evidence="4">
    <location>
        <begin position="90"/>
        <end position="105"/>
    </location>
</feature>
<name>A0A9W7EHA6_9STRA</name>
<feature type="compositionally biased region" description="Acidic residues" evidence="4">
    <location>
        <begin position="461"/>
        <end position="475"/>
    </location>
</feature>
<proteinExistence type="predicted"/>
<keyword evidence="1" id="KW-0677">Repeat</keyword>
<dbReference type="SUPFAM" id="SSF57850">
    <property type="entry name" value="RING/U-box"/>
    <property type="match status" value="1"/>
</dbReference>
<dbReference type="InterPro" id="IPR002110">
    <property type="entry name" value="Ankyrin_rpt"/>
</dbReference>